<dbReference type="GO" id="GO:0005096">
    <property type="term" value="F:GTPase activator activity"/>
    <property type="evidence" value="ECO:0007669"/>
    <property type="project" value="UniProtKB-KW"/>
</dbReference>
<dbReference type="CDD" id="cd04396">
    <property type="entry name" value="RhoGAP_fSAC7_BAG7"/>
    <property type="match status" value="1"/>
</dbReference>
<feature type="compositionally biased region" description="Polar residues" evidence="2">
    <location>
        <begin position="701"/>
        <end position="742"/>
    </location>
</feature>
<evidence type="ECO:0000259" key="3">
    <source>
        <dbReference type="PROSITE" id="PS50238"/>
    </source>
</evidence>
<gene>
    <name evidence="4" type="ORF">Tdes44962_MAKER09274</name>
</gene>
<feature type="compositionally biased region" description="Basic residues" evidence="2">
    <location>
        <begin position="11"/>
        <end position="25"/>
    </location>
</feature>
<keyword evidence="1" id="KW-0343">GTPase activation</keyword>
<protein>
    <submittedName>
        <fullName evidence="4">Rho-GTPase-activating protein 5</fullName>
    </submittedName>
</protein>
<comment type="caution">
    <text evidence="4">The sequence shown here is derived from an EMBL/GenBank/DDBJ whole genome shotgun (WGS) entry which is preliminary data.</text>
</comment>
<feature type="non-terminal residue" evidence="4">
    <location>
        <position position="1"/>
    </location>
</feature>
<dbReference type="GO" id="GO:0060237">
    <property type="term" value="P:regulation of fungal-type cell wall organization"/>
    <property type="evidence" value="ECO:0007669"/>
    <property type="project" value="TreeGrafter"/>
</dbReference>
<dbReference type="Gene3D" id="1.10.555.10">
    <property type="entry name" value="Rho GTPase activation protein"/>
    <property type="match status" value="1"/>
</dbReference>
<name>A0A9W7STX0_9PEZI</name>
<dbReference type="OrthoDB" id="3196451at2759"/>
<evidence type="ECO:0000256" key="2">
    <source>
        <dbReference type="SAM" id="MobiDB-lite"/>
    </source>
</evidence>
<evidence type="ECO:0000313" key="5">
    <source>
        <dbReference type="Proteomes" id="UP001138500"/>
    </source>
</evidence>
<reference evidence="4 5" key="2">
    <citation type="journal article" date="2021" name="Curr. Genet.">
        <title>Genetic response to nitrogen starvation in the aggressive Eucalyptus foliar pathogen Teratosphaeria destructans.</title>
        <authorList>
            <person name="Havenga M."/>
            <person name="Wingfield B.D."/>
            <person name="Wingfield M.J."/>
            <person name="Dreyer L.L."/>
            <person name="Roets F."/>
            <person name="Aylward J."/>
        </authorList>
    </citation>
    <scope>NUCLEOTIDE SEQUENCE [LARGE SCALE GENOMIC DNA]</scope>
    <source>
        <strain evidence="4">CMW44962</strain>
    </source>
</reference>
<proteinExistence type="predicted"/>
<dbReference type="SMART" id="SM00324">
    <property type="entry name" value="RhoGAP"/>
    <property type="match status" value="1"/>
</dbReference>
<dbReference type="EMBL" id="RIBY02001534">
    <property type="protein sequence ID" value="KAH9828529.1"/>
    <property type="molecule type" value="Genomic_DNA"/>
</dbReference>
<feature type="region of interest" description="Disordered" evidence="2">
    <location>
        <begin position="1"/>
        <end position="67"/>
    </location>
</feature>
<feature type="compositionally biased region" description="Basic residues" evidence="2">
    <location>
        <begin position="570"/>
        <end position="579"/>
    </location>
</feature>
<dbReference type="SUPFAM" id="SSF48350">
    <property type="entry name" value="GTPase activation domain, GAP"/>
    <property type="match status" value="1"/>
</dbReference>
<evidence type="ECO:0000256" key="1">
    <source>
        <dbReference type="ARBA" id="ARBA00022468"/>
    </source>
</evidence>
<feature type="region of interest" description="Disordered" evidence="2">
    <location>
        <begin position="338"/>
        <end position="465"/>
    </location>
</feature>
<dbReference type="AlphaFoldDB" id="A0A9W7STX0"/>
<keyword evidence="5" id="KW-1185">Reference proteome</keyword>
<feature type="compositionally biased region" description="Low complexity" evidence="2">
    <location>
        <begin position="901"/>
        <end position="922"/>
    </location>
</feature>
<feature type="compositionally biased region" description="Polar residues" evidence="2">
    <location>
        <begin position="418"/>
        <end position="434"/>
    </location>
</feature>
<feature type="compositionally biased region" description="Low complexity" evidence="2">
    <location>
        <begin position="582"/>
        <end position="593"/>
    </location>
</feature>
<feature type="compositionally biased region" description="Polar residues" evidence="2">
    <location>
        <begin position="655"/>
        <end position="671"/>
    </location>
</feature>
<dbReference type="InterPro" id="IPR051025">
    <property type="entry name" value="RhoGAP"/>
</dbReference>
<organism evidence="4 5">
    <name type="scientific">Teratosphaeria destructans</name>
    <dbReference type="NCBI Taxonomy" id="418781"/>
    <lineage>
        <taxon>Eukaryota</taxon>
        <taxon>Fungi</taxon>
        <taxon>Dikarya</taxon>
        <taxon>Ascomycota</taxon>
        <taxon>Pezizomycotina</taxon>
        <taxon>Dothideomycetes</taxon>
        <taxon>Dothideomycetidae</taxon>
        <taxon>Mycosphaerellales</taxon>
        <taxon>Teratosphaeriaceae</taxon>
        <taxon>Teratosphaeria</taxon>
    </lineage>
</organism>
<evidence type="ECO:0000313" key="4">
    <source>
        <dbReference type="EMBL" id="KAH9828529.1"/>
    </source>
</evidence>
<feature type="compositionally biased region" description="Polar residues" evidence="2">
    <location>
        <begin position="58"/>
        <end position="67"/>
    </location>
</feature>
<reference evidence="4 5" key="1">
    <citation type="journal article" date="2018" name="IMA Fungus">
        <title>IMA Genome-F 10: Nine draft genome sequences of Claviceps purpurea s.lat., including C. arundinis, C. humidiphila, and C. cf. spartinae, pseudomolecules for the pitch canker pathogen Fusarium circinatum, draft genome of Davidsoniella eucalypti, Grosmannia galeiformis, Quambalaria eucalypti, and Teratosphaeria destructans.</title>
        <authorList>
            <person name="Wingfield B.D."/>
            <person name="Liu M."/>
            <person name="Nguyen H.D."/>
            <person name="Lane F.A."/>
            <person name="Morgan S.W."/>
            <person name="De Vos L."/>
            <person name="Wilken P.M."/>
            <person name="Duong T.A."/>
            <person name="Aylward J."/>
            <person name="Coetzee M.P."/>
            <person name="Dadej K."/>
            <person name="De Beer Z.W."/>
            <person name="Findlay W."/>
            <person name="Havenga M."/>
            <person name="Kolarik M."/>
            <person name="Menzies J.G."/>
            <person name="Naidoo K."/>
            <person name="Pochopski O."/>
            <person name="Shoukouhi P."/>
            <person name="Santana Q.C."/>
            <person name="Seifert K.A."/>
            <person name="Soal N."/>
            <person name="Steenkamp E.T."/>
            <person name="Tatham C.T."/>
            <person name="van der Nest M.A."/>
            <person name="Wingfield M.J."/>
        </authorList>
    </citation>
    <scope>NUCLEOTIDE SEQUENCE [LARGE SCALE GENOMIC DNA]</scope>
    <source>
        <strain evidence="4">CMW44962</strain>
    </source>
</reference>
<feature type="compositionally biased region" description="Basic and acidic residues" evidence="2">
    <location>
        <begin position="797"/>
        <end position="824"/>
    </location>
</feature>
<dbReference type="PANTHER" id="PTHR15228">
    <property type="entry name" value="SPERMATHECAL PHYSIOLOGY VARIANT"/>
    <property type="match status" value="1"/>
</dbReference>
<feature type="compositionally biased region" description="Basic and acidic residues" evidence="2">
    <location>
        <begin position="930"/>
        <end position="939"/>
    </location>
</feature>
<dbReference type="PROSITE" id="PS50238">
    <property type="entry name" value="RHOGAP"/>
    <property type="match status" value="1"/>
</dbReference>
<dbReference type="GO" id="GO:0005938">
    <property type="term" value="C:cell cortex"/>
    <property type="evidence" value="ECO:0007669"/>
    <property type="project" value="TreeGrafter"/>
</dbReference>
<feature type="compositionally biased region" description="Basic and acidic residues" evidence="2">
    <location>
        <begin position="1"/>
        <end position="10"/>
    </location>
</feature>
<feature type="region of interest" description="Disordered" evidence="2">
    <location>
        <begin position="477"/>
        <end position="939"/>
    </location>
</feature>
<sequence>PSLPAHGERRPFHRPGRRRRSKARAARALAGSESQQQKKDLASWWKSFKRTEKKPHDQQQGASTPTMVQRMEPGRLAGQCTYAVQLMSGLVCTAPHGIFGVPLQQSIRYANVAISLFNDEGQSYIYGYVPIVVAKCGVYLKEKATDVEGIFRLAGSEKRIKELKVAFDSPDRYGKGLDWTGYTVHDAANILRRYFNQLPEPIIPLEFYESFRQPLRNHQAQAVGNIEAQGPSVGHFDPESAIKSYQNLITELPPLNRQLLLYILDLLAVFASKSDLNKMTTPNLAAIFQPGILSHPQHDMAPLEYRLSQDILIFLIENQDSFLIGMQGTAADPETVREVQSGTPAKPSTPTTPGRSKTIIGRSASNASAGAESVRRFGNIRRNVSVSSKHSKRSDGGPTPVMTPGSPAPSTPPGGVHRSNTVPSRRGGSSSTQHSPRFSRDKKDSSDPPTPSPGAIAAAETTPKVESVQAAIVTSGAFTQVQPPEVISASSSEVTTPMAATIASDTSSAVRSDYVTPKKDTTPLLAPPGKGNDRESQRSNSNTSSAPSRSFLGILKQSPTSDTEGQERRKPNKLQKKRIPGSALSSAQSSSQSLHEDEHNEPVPRSPIMSGMQFAKPPPADISRSLEEALEQANHATPQGTPMQMTPQRKETDTTLRPTASPTHSYHSTDFSDADFGGDEAAHPNASGPEREKKRHRWRFSRSQSKLDQPQTPTTSNPLGTMSPNDQATSRSTVGSTSQPRRSLQEARPIASSTPDPALATSGLPVQGPQTQLSGTDPVFSDSEREKKGPMSWIRGKIQERKDKEEAKRSKTPERSQKFGEGKLDLQSPLQPQQEALPVRGKSFEQVRAASQVHAQNVTSHPAAAQIAGTAPTSTPVGQPILDRAAPVSTNEPAPAPVVPGGPTAPAVASLSEQRALPPTARRPLRSRAPKADVEDLYV</sequence>
<feature type="compositionally biased region" description="Polar residues" evidence="2">
    <location>
        <begin position="338"/>
        <end position="355"/>
    </location>
</feature>
<feature type="compositionally biased region" description="Polar residues" evidence="2">
    <location>
        <begin position="477"/>
        <end position="495"/>
    </location>
</feature>
<accession>A0A9W7STX0</accession>
<feature type="compositionally biased region" description="Polar residues" evidence="2">
    <location>
        <begin position="634"/>
        <end position="647"/>
    </location>
</feature>
<dbReference type="InterPro" id="IPR000198">
    <property type="entry name" value="RhoGAP_dom"/>
</dbReference>
<dbReference type="PANTHER" id="PTHR15228:SF25">
    <property type="entry name" value="F-BAR DOMAIN-CONTAINING PROTEIN"/>
    <property type="match status" value="1"/>
</dbReference>
<dbReference type="Proteomes" id="UP001138500">
    <property type="component" value="Unassembled WGS sequence"/>
</dbReference>
<dbReference type="InterPro" id="IPR008936">
    <property type="entry name" value="Rho_GTPase_activation_prot"/>
</dbReference>
<feature type="compositionally biased region" description="Low complexity" evidence="2">
    <location>
        <begin position="538"/>
        <end position="550"/>
    </location>
</feature>
<dbReference type="GO" id="GO:0007165">
    <property type="term" value="P:signal transduction"/>
    <property type="evidence" value="ECO:0007669"/>
    <property type="project" value="InterPro"/>
</dbReference>
<feature type="domain" description="Rho-GAP" evidence="3">
    <location>
        <begin position="114"/>
        <end position="323"/>
    </location>
</feature>
<dbReference type="Pfam" id="PF00620">
    <property type="entry name" value="RhoGAP"/>
    <property type="match status" value="1"/>
</dbReference>